<proteinExistence type="predicted"/>
<dbReference type="AlphaFoldDB" id="A0A1Y0HWS0"/>
<reference evidence="1 2" key="1">
    <citation type="submission" date="2017-05" db="EMBL/GenBank/DDBJ databases">
        <authorList>
            <person name="Song R."/>
            <person name="Chenine A.L."/>
            <person name="Ruprecht R.M."/>
        </authorList>
    </citation>
    <scope>NUCLEOTIDE SEQUENCE [LARGE SCALE GENOMIC DNA]</scope>
    <source>
        <strain evidence="1 2">PSBB019</strain>
    </source>
</reference>
<name>A0A1Y0HWS0_CELCE</name>
<accession>A0A1Y0HWS0</accession>
<dbReference type="Proteomes" id="UP000196228">
    <property type="component" value="Chromosome"/>
</dbReference>
<dbReference type="EMBL" id="CP021383">
    <property type="protein sequence ID" value="ARU52632.1"/>
    <property type="molecule type" value="Genomic_DNA"/>
</dbReference>
<evidence type="ECO:0000313" key="2">
    <source>
        <dbReference type="Proteomes" id="UP000196228"/>
    </source>
</evidence>
<dbReference type="KEGG" id="cceu:CBR64_15400"/>
<sequence length="71" mass="7712">MLSVVRRCRHIRTLEGEISMTVTMPELVGASAETWDDAIDALLDGVLDSELEITSCGGAITVSTWKTCRTV</sequence>
<organism evidence="1 2">
    <name type="scientific">Cellulosimicrobium cellulans</name>
    <name type="common">Arthrobacter luteus</name>
    <dbReference type="NCBI Taxonomy" id="1710"/>
    <lineage>
        <taxon>Bacteria</taxon>
        <taxon>Bacillati</taxon>
        <taxon>Actinomycetota</taxon>
        <taxon>Actinomycetes</taxon>
        <taxon>Micrococcales</taxon>
        <taxon>Promicromonosporaceae</taxon>
        <taxon>Cellulosimicrobium</taxon>
    </lineage>
</organism>
<gene>
    <name evidence="1" type="ORF">CBR64_15400</name>
</gene>
<protein>
    <submittedName>
        <fullName evidence="1">Uncharacterized protein</fullName>
    </submittedName>
</protein>
<evidence type="ECO:0000313" key="1">
    <source>
        <dbReference type="EMBL" id="ARU52632.1"/>
    </source>
</evidence>
<dbReference type="RefSeq" id="WP_087471595.1">
    <property type="nucleotide sequence ID" value="NZ_CP021383.1"/>
</dbReference>